<feature type="transmembrane region" description="Helical" evidence="6">
    <location>
        <begin position="613"/>
        <end position="635"/>
    </location>
</feature>
<feature type="transmembrane region" description="Helical" evidence="6">
    <location>
        <begin position="584"/>
        <end position="601"/>
    </location>
</feature>
<protein>
    <recommendedName>
        <fullName evidence="7">Major facilitator superfamily (MFS) profile domain-containing protein</fullName>
    </recommendedName>
</protein>
<feature type="transmembrane region" description="Helical" evidence="6">
    <location>
        <begin position="448"/>
        <end position="467"/>
    </location>
</feature>
<evidence type="ECO:0000256" key="4">
    <source>
        <dbReference type="ARBA" id="ARBA00023136"/>
    </source>
</evidence>
<feature type="region of interest" description="Disordered" evidence="5">
    <location>
        <begin position="1"/>
        <end position="24"/>
    </location>
</feature>
<keyword evidence="9" id="KW-1185">Reference proteome</keyword>
<feature type="transmembrane region" description="Helical" evidence="6">
    <location>
        <begin position="274"/>
        <end position="299"/>
    </location>
</feature>
<feature type="region of interest" description="Disordered" evidence="5">
    <location>
        <begin position="750"/>
        <end position="771"/>
    </location>
</feature>
<dbReference type="Proteomes" id="UP001164743">
    <property type="component" value="Chromosome 12A"/>
</dbReference>
<dbReference type="EMBL" id="CP110432">
    <property type="protein sequence ID" value="WAQ90118.1"/>
    <property type="molecule type" value="Genomic_DNA"/>
</dbReference>
<dbReference type="PANTHER" id="PTHR23501">
    <property type="entry name" value="MAJOR FACILITATOR SUPERFAMILY"/>
    <property type="match status" value="1"/>
</dbReference>
<dbReference type="GeneID" id="77802575"/>
<keyword evidence="4 6" id="KW-0472">Membrane</keyword>
<evidence type="ECO:0000313" key="9">
    <source>
        <dbReference type="Proteomes" id="UP001164743"/>
    </source>
</evidence>
<feature type="transmembrane region" description="Helical" evidence="6">
    <location>
        <begin position="232"/>
        <end position="254"/>
    </location>
</feature>
<feature type="transmembrane region" description="Helical" evidence="6">
    <location>
        <begin position="518"/>
        <end position="539"/>
    </location>
</feature>
<proteinExistence type="predicted"/>
<feature type="transmembrane region" description="Helical" evidence="6">
    <location>
        <begin position="479"/>
        <end position="498"/>
    </location>
</feature>
<evidence type="ECO:0000313" key="8">
    <source>
        <dbReference type="EMBL" id="WAQ90118.1"/>
    </source>
</evidence>
<keyword evidence="3 6" id="KW-1133">Transmembrane helix</keyword>
<evidence type="ECO:0000256" key="2">
    <source>
        <dbReference type="ARBA" id="ARBA00022692"/>
    </source>
</evidence>
<feature type="transmembrane region" description="Helical" evidence="6">
    <location>
        <begin position="560"/>
        <end position="578"/>
    </location>
</feature>
<dbReference type="RefSeq" id="XP_053025673.1">
    <property type="nucleotide sequence ID" value="XM_053161680.1"/>
</dbReference>
<evidence type="ECO:0000256" key="1">
    <source>
        <dbReference type="ARBA" id="ARBA00004141"/>
    </source>
</evidence>
<evidence type="ECO:0000256" key="6">
    <source>
        <dbReference type="SAM" id="Phobius"/>
    </source>
</evidence>
<dbReference type="InterPro" id="IPR020846">
    <property type="entry name" value="MFS_dom"/>
</dbReference>
<dbReference type="SUPFAM" id="SSF103473">
    <property type="entry name" value="MFS general substrate transporter"/>
    <property type="match status" value="1"/>
</dbReference>
<name>A0ABY7D0I7_9BASI</name>
<accession>A0ABY7D0I7</accession>
<sequence>MIKHRRSPGAALDQSSLGGAAGVEPEIDKVSELGVSESPSQCDLGRVNIRDCTALASGDPATPETVCRCKPVTTRPPAPEPICTTLETSPRRPQASPEPPSPTTTQHEPEIPSPMETSTKPAPASRTMYEGEDDAERRETAVGGSRRRAGQQRLEYTGLDDDGHPLNHVHPHTDPAEKSSPKQFGVLKMEAIIERLRARSSRWGVRSIYIAMYILSTITSTENNSLPLIEPYFLSLFGHHSSLATVGIMTNIAFAVGKPPMSKIMDVFGRAEGVLVAIILYLIGAILTASSTGVIQYGFGRTAAALGSQGLQLSQMIIVADTSSLTSRALLTSTITSPWIFTTWIGPVVGSWFLSKGAFGYRTIYLVFGLAVPLCASWLVLVLWMEWRKLNSEAGPPARRIALPTSDLDQEDQPGGLWSPPNSPNTILYNSRSSSTSLWSEAWEQLDSVGLVLLTLGFGLLLLPLTWSVKEPGVSWFTVTRCSFFIVGVIVLVCFGIYENKFAKFPVIPPRLVEQRTVLLGSAVCFWHFICQFTYESYFTSFLQVARFLSARDAQYVERSYLFTACVSAIICGLLVKWTRRYKIWLVVGILLHAVGTLLMVRSRKLDNPMIEIVISQVIGGFGGGFTTLASQLGVQAVVAHQDVGISTAVFLTITQIGGAVGSSLAGSIWTSRLETALSERLPASEQGNIPKIVGDLRFALTYQGDKRTKINEAYVDVQRILNWLGVWALLPCLICALCMQNVDLDSKASKRNPQKGDLPPPHEDDLLSAPRDSNVTAENVPFLTRWSSLFCRYLSLPGAFLKRKI</sequence>
<dbReference type="PANTHER" id="PTHR23501:SF87">
    <property type="entry name" value="SIDEROPHORE IRON TRANSPORTER 2"/>
    <property type="match status" value="1"/>
</dbReference>
<feature type="transmembrane region" description="Helical" evidence="6">
    <location>
        <begin position="203"/>
        <end position="220"/>
    </location>
</feature>
<organism evidence="8 9">
    <name type="scientific">Puccinia triticina</name>
    <dbReference type="NCBI Taxonomy" id="208348"/>
    <lineage>
        <taxon>Eukaryota</taxon>
        <taxon>Fungi</taxon>
        <taxon>Dikarya</taxon>
        <taxon>Basidiomycota</taxon>
        <taxon>Pucciniomycotina</taxon>
        <taxon>Pucciniomycetes</taxon>
        <taxon>Pucciniales</taxon>
        <taxon>Pucciniaceae</taxon>
        <taxon>Puccinia</taxon>
    </lineage>
</organism>
<dbReference type="InterPro" id="IPR036259">
    <property type="entry name" value="MFS_trans_sf"/>
</dbReference>
<evidence type="ECO:0000259" key="7">
    <source>
        <dbReference type="PROSITE" id="PS50850"/>
    </source>
</evidence>
<keyword evidence="2 6" id="KW-0812">Transmembrane</keyword>
<dbReference type="Pfam" id="PF07690">
    <property type="entry name" value="MFS_1"/>
    <property type="match status" value="1"/>
</dbReference>
<gene>
    <name evidence="8" type="ORF">PtA15_12A103</name>
</gene>
<dbReference type="PROSITE" id="PS50850">
    <property type="entry name" value="MFS"/>
    <property type="match status" value="1"/>
</dbReference>
<dbReference type="Gene3D" id="1.20.1250.20">
    <property type="entry name" value="MFS general substrate transporter like domains"/>
    <property type="match status" value="2"/>
</dbReference>
<comment type="subcellular location">
    <subcellularLocation>
        <location evidence="1">Membrane</location>
        <topology evidence="1">Multi-pass membrane protein</topology>
    </subcellularLocation>
</comment>
<dbReference type="InterPro" id="IPR011701">
    <property type="entry name" value="MFS"/>
</dbReference>
<evidence type="ECO:0000256" key="3">
    <source>
        <dbReference type="ARBA" id="ARBA00022989"/>
    </source>
</evidence>
<feature type="compositionally biased region" description="Basic and acidic residues" evidence="5">
    <location>
        <begin position="161"/>
        <end position="180"/>
    </location>
</feature>
<feature type="transmembrane region" description="Helical" evidence="6">
    <location>
        <begin position="366"/>
        <end position="385"/>
    </location>
</feature>
<feature type="transmembrane region" description="Helical" evidence="6">
    <location>
        <begin position="721"/>
        <end position="743"/>
    </location>
</feature>
<reference evidence="8" key="1">
    <citation type="submission" date="2022-10" db="EMBL/GenBank/DDBJ databases">
        <title>Puccinia triticina Genome sequencing and assembly.</title>
        <authorList>
            <person name="Li C."/>
        </authorList>
    </citation>
    <scope>NUCLEOTIDE SEQUENCE</scope>
    <source>
        <strain evidence="8">Pt15</strain>
    </source>
</reference>
<feature type="region of interest" description="Disordered" evidence="5">
    <location>
        <begin position="55"/>
        <end position="180"/>
    </location>
</feature>
<feature type="domain" description="Major facilitator superfamily (MFS) profile" evidence="7">
    <location>
        <begin position="208"/>
        <end position="744"/>
    </location>
</feature>
<evidence type="ECO:0000256" key="5">
    <source>
        <dbReference type="SAM" id="MobiDB-lite"/>
    </source>
</evidence>